<dbReference type="InterPro" id="IPR001645">
    <property type="entry name" value="Folylpolyglutamate_synth"/>
</dbReference>
<feature type="compositionally biased region" description="Polar residues" evidence="28">
    <location>
        <begin position="1118"/>
        <end position="1129"/>
    </location>
</feature>
<evidence type="ECO:0000256" key="5">
    <source>
        <dbReference type="ARBA" id="ARBA00004496"/>
    </source>
</evidence>
<evidence type="ECO:0000256" key="19">
    <source>
        <dbReference type="ARBA" id="ARBA00023128"/>
    </source>
</evidence>
<keyword evidence="13" id="KW-0479">Metal-binding</keyword>
<evidence type="ECO:0000256" key="14">
    <source>
        <dbReference type="ARBA" id="ARBA00022741"/>
    </source>
</evidence>
<dbReference type="GO" id="GO:0006281">
    <property type="term" value="P:DNA repair"/>
    <property type="evidence" value="ECO:0007669"/>
    <property type="project" value="UniProtKB-KW"/>
</dbReference>
<keyword evidence="23" id="KW-0539">Nucleus</keyword>
<keyword evidence="16" id="KW-0999">Mitochondrion inner membrane</keyword>
<dbReference type="InterPro" id="IPR018574">
    <property type="entry name" value="Structure-sp_endonuc_su_Slx4"/>
</dbReference>
<evidence type="ECO:0000256" key="26">
    <source>
        <dbReference type="ARBA" id="ARBA00030876"/>
    </source>
</evidence>
<sequence>MIRGRYRLIVTNHTRFFPIRPKFQDAVYALNHSLQSNAATIATMKASGPKADLAITETIQYLHRIGYKPEDLNKLNVIHVTGTKGKGSTCAFCYSLLRKADPRMKIGLYTSPHLVSVRERIQIDGKPISEEDFTRFFFEVWDRLESTKDQESPEQPMPMYFKMLTLIAYHAFLSLGVDATILEVGIGGRYDTTNVVPKPIVTGITSLGLDHVSVLGKTLPEIAWQKAGIYKAGVPAYTVDQPLEALTVVRQEAQKIQASEFHVVGVPPEITTIKLGLSGDHQRQNATLAMYLVHRFLQLQNTSARIPCSLSPIPEFYAAGLSEARWAGRCQQVADPSREGLQWFLDGAHTIESLISCAEWYFSAELAYRSTTLKRVLIFNCTGGRTGKFFLETLLQTAASRMKLANYDMLHPGLLFDHVIFSTNVTTLDQLEQSIKKSERDEILALKTQHEYAEGWAELVPSFPKENMHVLPTIRDSVNTVKRLHSSGDCIDSEPERIERRNQARLEKQRSQQDKVSLSRKIPMEASRGAYLSLAEIQEISLAVSGNSVSAVSTQVPHDGPSAESRNSIGLVKSLSAPVRKVASPPWRASARIMAHNPPASSAPATLSSPERVKPSSQPSPVKQLDLNSFAYQRRTAGRPGSYSASSRAAGSSTFKSSTESCSDASKPIVGSSIKAVKASSAPKTFYIDSTNGSTNAGATFTAEEVSSLSSCVVCGNTWTARKLPKSKWAHITACAQKHGCGSDALQIKLAAAVVSAAEVKGRKAAKDKEKEQLGPRTLLAHTVRENAPHKRRGRRKDPGPSGLQSVEDTRGAILERGAALLGVAPVSDNGSQQEVMIETPVTKTSAEEQDEASMPDIPATQTFAPSKIAGRSRFFGNTIATMNIDSRSGLFYADLPCTVFSSTSLSRTISTSEPPYFSNNHDLLTSLLLSRPVSPTQSVDSSVISIHSSGPSLDSSGPRILEDHAPSPTRSDSSGPILILDPNIHNTSNLAHEDVSPLSSLARSRISSHLSRKQSFDEKQWDSQAGVYMWDQHEISSPSSPALSLTEYLHEMSLRENAGVLRNEAHGQSGSPRMLAKSFRSRSRSKSRYRSGRSSSKRSRSPVQRSKVTSGGFESATGRSASRGFHSSSPEHQKPTSSASKNGPKAKFKPRSRSKSRRRSRSRPNSPSLRENRVKRDHAYTPKNIDDKTVSKDLGAKLLNMITRDEKLYLRILRYEPIKFEDILDMATKNGISEKGLQVKLKTFLDSQV</sequence>
<dbReference type="Proteomes" id="UP000383932">
    <property type="component" value="Unassembled WGS sequence"/>
</dbReference>
<keyword evidence="10" id="KW-0963">Cytoplasm</keyword>
<evidence type="ECO:0000256" key="17">
    <source>
        <dbReference type="ARBA" id="ARBA00022840"/>
    </source>
</evidence>
<evidence type="ECO:0000256" key="9">
    <source>
        <dbReference type="ARBA" id="ARBA00013025"/>
    </source>
</evidence>
<comment type="caution">
    <text evidence="29">The sequence shown here is derived from an EMBL/GenBank/DDBJ whole genome shotgun (WGS) entry which is preliminary data.</text>
</comment>
<dbReference type="EMBL" id="SSOP01000002">
    <property type="protein sequence ID" value="KAB5596351.1"/>
    <property type="molecule type" value="Genomic_DNA"/>
</dbReference>
<keyword evidence="18" id="KW-0460">Magnesium</keyword>
<evidence type="ECO:0000256" key="24">
    <source>
        <dbReference type="ARBA" id="ARBA00029496"/>
    </source>
</evidence>
<feature type="compositionally biased region" description="Basic and acidic residues" evidence="28">
    <location>
        <begin position="1171"/>
        <end position="1188"/>
    </location>
</feature>
<keyword evidence="20" id="KW-0472">Membrane</keyword>
<keyword evidence="14" id="KW-0547">Nucleotide-binding</keyword>
<keyword evidence="17" id="KW-0067">ATP-binding</keyword>
<dbReference type="GO" id="GO:0005743">
    <property type="term" value="C:mitochondrial inner membrane"/>
    <property type="evidence" value="ECO:0007669"/>
    <property type="project" value="UniProtKB-SubCell"/>
</dbReference>
<dbReference type="AlphaFoldDB" id="A0A5N5QXL9"/>
<comment type="subcellular location">
    <subcellularLocation>
        <location evidence="5">Cytoplasm</location>
    </subcellularLocation>
    <subcellularLocation>
        <location evidence="3">Mitochondrion inner membrane</location>
    </subcellularLocation>
    <subcellularLocation>
        <location evidence="4">Mitochondrion matrix</location>
    </subcellularLocation>
    <subcellularLocation>
        <location evidence="2">Nucleus</location>
    </subcellularLocation>
</comment>
<comment type="similarity">
    <text evidence="7">Belongs to the SLX4 family.</text>
</comment>
<proteinExistence type="inferred from homology"/>
<dbReference type="SUPFAM" id="SSF53244">
    <property type="entry name" value="MurD-like peptide ligases, peptide-binding domain"/>
    <property type="match status" value="1"/>
</dbReference>
<keyword evidence="11" id="KW-0554">One-carbon metabolism</keyword>
<name>A0A5N5QXL9_9AGAM</name>
<evidence type="ECO:0000256" key="1">
    <source>
        <dbReference type="ARBA" id="ARBA00001944"/>
    </source>
</evidence>
<keyword evidence="15" id="KW-0227">DNA damage</keyword>
<evidence type="ECO:0000313" key="30">
    <source>
        <dbReference type="Proteomes" id="UP000383932"/>
    </source>
</evidence>
<feature type="compositionally biased region" description="Low complexity" evidence="28">
    <location>
        <begin position="598"/>
        <end position="610"/>
    </location>
</feature>
<keyword evidence="19" id="KW-0496">Mitochondrion</keyword>
<protein>
    <recommendedName>
        <fullName evidence="24">Structure-specific endonuclease subunit SLX4</fullName>
        <ecNumber evidence="9">6.3.2.17</ecNumber>
    </recommendedName>
    <alternativeName>
        <fullName evidence="26">Folylpoly-gamma-glutamate synthetase</fullName>
    </alternativeName>
    <alternativeName>
        <fullName evidence="25">Tetrahydrofolylpolyglutamate synthase</fullName>
    </alternativeName>
</protein>
<accession>A0A5N5QXL9</accession>
<evidence type="ECO:0000256" key="10">
    <source>
        <dbReference type="ARBA" id="ARBA00022490"/>
    </source>
</evidence>
<comment type="cofactor">
    <cofactor evidence="1">
        <name>a monovalent cation</name>
        <dbReference type="ChEBI" id="CHEBI:60242"/>
    </cofactor>
</comment>
<dbReference type="Pfam" id="PF09494">
    <property type="entry name" value="Slx4"/>
    <property type="match status" value="1"/>
</dbReference>
<evidence type="ECO:0000256" key="27">
    <source>
        <dbReference type="ARBA" id="ARBA00047493"/>
    </source>
</evidence>
<dbReference type="GO" id="GO:0046872">
    <property type="term" value="F:metal ion binding"/>
    <property type="evidence" value="ECO:0007669"/>
    <property type="project" value="UniProtKB-KW"/>
</dbReference>
<dbReference type="GO" id="GO:0004326">
    <property type="term" value="F:tetrahydrofolylpolyglutamate synthase activity"/>
    <property type="evidence" value="ECO:0007669"/>
    <property type="project" value="UniProtKB-EC"/>
</dbReference>
<dbReference type="InterPro" id="IPR036565">
    <property type="entry name" value="Mur-like_cat_sf"/>
</dbReference>
<evidence type="ECO:0000256" key="2">
    <source>
        <dbReference type="ARBA" id="ARBA00004123"/>
    </source>
</evidence>
<dbReference type="GO" id="GO:0006310">
    <property type="term" value="P:DNA recombination"/>
    <property type="evidence" value="ECO:0007669"/>
    <property type="project" value="UniProtKB-KW"/>
</dbReference>
<feature type="region of interest" description="Disordered" evidence="28">
    <location>
        <begin position="943"/>
        <end position="980"/>
    </location>
</feature>
<evidence type="ECO:0000256" key="23">
    <source>
        <dbReference type="ARBA" id="ARBA00023242"/>
    </source>
</evidence>
<feature type="compositionally biased region" description="Low complexity" evidence="28">
    <location>
        <begin position="638"/>
        <end position="663"/>
    </location>
</feature>
<dbReference type="OrthoDB" id="5212574at2759"/>
<evidence type="ECO:0000313" key="29">
    <source>
        <dbReference type="EMBL" id="KAB5596351.1"/>
    </source>
</evidence>
<evidence type="ECO:0000256" key="16">
    <source>
        <dbReference type="ARBA" id="ARBA00022792"/>
    </source>
</evidence>
<feature type="region of interest" description="Disordered" evidence="28">
    <location>
        <begin position="1064"/>
        <end position="1188"/>
    </location>
</feature>
<dbReference type="PANTHER" id="PTHR11136:SF5">
    <property type="entry name" value="FOLYLPOLYGLUTAMATE SYNTHASE, MITOCHONDRIAL"/>
    <property type="match status" value="1"/>
</dbReference>
<evidence type="ECO:0000256" key="21">
    <source>
        <dbReference type="ARBA" id="ARBA00023172"/>
    </source>
</evidence>
<feature type="compositionally biased region" description="Basic residues" evidence="28">
    <location>
        <begin position="1080"/>
        <end position="1101"/>
    </location>
</feature>
<dbReference type="PANTHER" id="PTHR11136">
    <property type="entry name" value="FOLYLPOLYGLUTAMATE SYNTHASE-RELATED"/>
    <property type="match status" value="1"/>
</dbReference>
<feature type="region of interest" description="Disordered" evidence="28">
    <location>
        <begin position="782"/>
        <end position="807"/>
    </location>
</feature>
<evidence type="ECO:0000256" key="18">
    <source>
        <dbReference type="ARBA" id="ARBA00022842"/>
    </source>
</evidence>
<dbReference type="GO" id="GO:0005524">
    <property type="term" value="F:ATP binding"/>
    <property type="evidence" value="ECO:0007669"/>
    <property type="project" value="UniProtKB-KW"/>
</dbReference>
<feature type="region of interest" description="Disordered" evidence="28">
    <location>
        <begin position="597"/>
        <end position="667"/>
    </location>
</feature>
<keyword evidence="30" id="KW-1185">Reference proteome</keyword>
<feature type="compositionally biased region" description="Basic residues" evidence="28">
    <location>
        <begin position="1145"/>
        <end position="1163"/>
    </location>
</feature>
<evidence type="ECO:0000256" key="20">
    <source>
        <dbReference type="ARBA" id="ARBA00023136"/>
    </source>
</evidence>
<dbReference type="InterPro" id="IPR036615">
    <property type="entry name" value="Mur_ligase_C_dom_sf"/>
</dbReference>
<comment type="pathway">
    <text evidence="6">Cofactor biosynthesis; tetrahydrofolylpolyglutamate biosynthesis.</text>
</comment>
<feature type="compositionally biased region" description="Polar residues" evidence="28">
    <location>
        <begin position="615"/>
        <end position="631"/>
    </location>
</feature>
<keyword evidence="22" id="KW-0234">DNA repair</keyword>
<dbReference type="GO" id="GO:0005829">
    <property type="term" value="C:cytosol"/>
    <property type="evidence" value="ECO:0007669"/>
    <property type="project" value="TreeGrafter"/>
</dbReference>
<dbReference type="UniPathway" id="UPA00850"/>
<dbReference type="Gene3D" id="3.40.1190.10">
    <property type="entry name" value="Mur-like, catalytic domain"/>
    <property type="match status" value="1"/>
</dbReference>
<evidence type="ECO:0000256" key="12">
    <source>
        <dbReference type="ARBA" id="ARBA00022598"/>
    </source>
</evidence>
<evidence type="ECO:0000256" key="25">
    <source>
        <dbReference type="ARBA" id="ARBA00030592"/>
    </source>
</evidence>
<evidence type="ECO:0000256" key="3">
    <source>
        <dbReference type="ARBA" id="ARBA00004273"/>
    </source>
</evidence>
<evidence type="ECO:0000256" key="15">
    <source>
        <dbReference type="ARBA" id="ARBA00022763"/>
    </source>
</evidence>
<evidence type="ECO:0000256" key="6">
    <source>
        <dbReference type="ARBA" id="ARBA00005150"/>
    </source>
</evidence>
<dbReference type="GO" id="GO:0006260">
    <property type="term" value="P:DNA replication"/>
    <property type="evidence" value="ECO:0007669"/>
    <property type="project" value="InterPro"/>
</dbReference>
<dbReference type="EC" id="6.3.2.17" evidence="9"/>
<organism evidence="29 30">
    <name type="scientific">Ceratobasidium theobromae</name>
    <dbReference type="NCBI Taxonomy" id="1582974"/>
    <lineage>
        <taxon>Eukaryota</taxon>
        <taxon>Fungi</taxon>
        <taxon>Dikarya</taxon>
        <taxon>Basidiomycota</taxon>
        <taxon>Agaricomycotina</taxon>
        <taxon>Agaricomycetes</taxon>
        <taxon>Cantharellales</taxon>
        <taxon>Ceratobasidiaceae</taxon>
        <taxon>Ceratobasidium</taxon>
    </lineage>
</organism>
<evidence type="ECO:0000256" key="22">
    <source>
        <dbReference type="ARBA" id="ARBA00023204"/>
    </source>
</evidence>
<dbReference type="GO" id="GO:0006730">
    <property type="term" value="P:one-carbon metabolic process"/>
    <property type="evidence" value="ECO:0007669"/>
    <property type="project" value="UniProtKB-KW"/>
</dbReference>
<dbReference type="NCBIfam" id="TIGR01499">
    <property type="entry name" value="folC"/>
    <property type="match status" value="1"/>
</dbReference>
<evidence type="ECO:0000256" key="28">
    <source>
        <dbReference type="SAM" id="MobiDB-lite"/>
    </source>
</evidence>
<keyword evidence="21" id="KW-0233">DNA recombination</keyword>
<dbReference type="GO" id="GO:0005759">
    <property type="term" value="C:mitochondrial matrix"/>
    <property type="evidence" value="ECO:0007669"/>
    <property type="project" value="UniProtKB-SubCell"/>
</dbReference>
<keyword evidence="12" id="KW-0436">Ligase</keyword>
<dbReference type="PROSITE" id="PS01012">
    <property type="entry name" value="FOLYLPOLYGLU_SYNT_2"/>
    <property type="match status" value="1"/>
</dbReference>
<dbReference type="Gene3D" id="3.90.190.20">
    <property type="entry name" value="Mur ligase, C-terminal domain"/>
    <property type="match status" value="1"/>
</dbReference>
<evidence type="ECO:0000256" key="7">
    <source>
        <dbReference type="ARBA" id="ARBA00006661"/>
    </source>
</evidence>
<dbReference type="SUPFAM" id="SSF53623">
    <property type="entry name" value="MurD-like peptide ligases, catalytic domain"/>
    <property type="match status" value="1"/>
</dbReference>
<evidence type="ECO:0000256" key="13">
    <source>
        <dbReference type="ARBA" id="ARBA00022723"/>
    </source>
</evidence>
<comment type="similarity">
    <text evidence="8">Belongs to the folylpolyglutamate synthase family.</text>
</comment>
<evidence type="ECO:0000256" key="8">
    <source>
        <dbReference type="ARBA" id="ARBA00008276"/>
    </source>
</evidence>
<dbReference type="FunFam" id="3.40.1190.10:FF:000009">
    <property type="entry name" value="Folylpolyglutamate synthase"/>
    <property type="match status" value="1"/>
</dbReference>
<gene>
    <name evidence="29" type="ORF">CTheo_336</name>
</gene>
<dbReference type="GO" id="GO:0033557">
    <property type="term" value="C:Slx1-Slx4 complex"/>
    <property type="evidence" value="ECO:0007669"/>
    <property type="project" value="InterPro"/>
</dbReference>
<evidence type="ECO:0000256" key="4">
    <source>
        <dbReference type="ARBA" id="ARBA00004305"/>
    </source>
</evidence>
<dbReference type="InterPro" id="IPR018109">
    <property type="entry name" value="Folylpolyglutamate_synth_CS"/>
</dbReference>
<comment type="catalytic activity">
    <reaction evidence="27">
        <text>(6S)-5,6,7,8-tetrahydrofolyl-(gamma-L-Glu)(n) + L-glutamate + ATP = (6S)-5,6,7,8-tetrahydrofolyl-(gamma-L-Glu)(n+1) + ADP + phosphate + H(+)</text>
        <dbReference type="Rhea" id="RHEA:10580"/>
        <dbReference type="Rhea" id="RHEA-COMP:14738"/>
        <dbReference type="Rhea" id="RHEA-COMP:14740"/>
        <dbReference type="ChEBI" id="CHEBI:15378"/>
        <dbReference type="ChEBI" id="CHEBI:29985"/>
        <dbReference type="ChEBI" id="CHEBI:30616"/>
        <dbReference type="ChEBI" id="CHEBI:43474"/>
        <dbReference type="ChEBI" id="CHEBI:141005"/>
        <dbReference type="ChEBI" id="CHEBI:456216"/>
        <dbReference type="EC" id="6.3.2.17"/>
    </reaction>
</comment>
<reference evidence="29 30" key="1">
    <citation type="journal article" date="2019" name="Fungal Biol. Biotechnol.">
        <title>Draft genome sequence of fastidious pathogen Ceratobasidium theobromae, which causes vascular-streak dieback in Theobroma cacao.</title>
        <authorList>
            <person name="Ali S.S."/>
            <person name="Asman A."/>
            <person name="Shao J."/>
            <person name="Firmansyah A.P."/>
            <person name="Susilo A.W."/>
            <person name="Rosmana A."/>
            <person name="McMahon P."/>
            <person name="Junaid M."/>
            <person name="Guest D."/>
            <person name="Kheng T.Y."/>
            <person name="Meinhardt L.W."/>
            <person name="Bailey B.A."/>
        </authorList>
    </citation>
    <scope>NUCLEOTIDE SEQUENCE [LARGE SCALE GENOMIC DNA]</scope>
    <source>
        <strain evidence="29 30">CT2</strain>
    </source>
</reference>
<feature type="compositionally biased region" description="Low complexity" evidence="28">
    <location>
        <begin position="943"/>
        <end position="953"/>
    </location>
</feature>
<evidence type="ECO:0000256" key="11">
    <source>
        <dbReference type="ARBA" id="ARBA00022563"/>
    </source>
</evidence>